<accession>A0ABS7X9C2</accession>
<evidence type="ECO:0000313" key="1">
    <source>
        <dbReference type="EMBL" id="MBZ9612144.1"/>
    </source>
</evidence>
<protein>
    <submittedName>
        <fullName evidence="1">HK97 gp10 family phage protein</fullName>
    </submittedName>
</protein>
<gene>
    <name evidence="1" type="ORF">I4W93_011120</name>
</gene>
<name>A0ABS7X9C2_9GAMM</name>
<dbReference type="EMBL" id="JAERPS020000003">
    <property type="protein sequence ID" value="MBZ9612144.1"/>
    <property type="molecule type" value="Genomic_DNA"/>
</dbReference>
<organism evidence="1 2">
    <name type="scientific">Rheinheimera maricola</name>
    <dbReference type="NCBI Taxonomy" id="2793282"/>
    <lineage>
        <taxon>Bacteria</taxon>
        <taxon>Pseudomonadati</taxon>
        <taxon>Pseudomonadota</taxon>
        <taxon>Gammaproteobacteria</taxon>
        <taxon>Chromatiales</taxon>
        <taxon>Chromatiaceae</taxon>
        <taxon>Rheinheimera</taxon>
    </lineage>
</organism>
<comment type="caution">
    <text evidence="1">The sequence shown here is derived from an EMBL/GenBank/DDBJ whole genome shotgun (WGS) entry which is preliminary data.</text>
</comment>
<sequence>MSVAKLSVEPKGFAELAALWQQAPELFEAELYAAAEESAMLVQREVVERTPMGAQNFLGRSIQAEQTVVFEGGVSTVVGTSLSYAVPVELGTKPHFPPLQPLAEWAEVVLKLDAEEAQRAAFAIARKISQKGTEGRFMFRDGFKASEPYIRRRFARAVANIKAQLAAL</sequence>
<proteinExistence type="predicted"/>
<dbReference type="Proteomes" id="UP000663814">
    <property type="component" value="Unassembled WGS sequence"/>
</dbReference>
<keyword evidence="2" id="KW-1185">Reference proteome</keyword>
<dbReference type="RefSeq" id="WP_205310852.1">
    <property type="nucleotide sequence ID" value="NZ_JAERPS020000003.1"/>
</dbReference>
<reference evidence="1 2" key="1">
    <citation type="submission" date="2021-08" db="EMBL/GenBank/DDBJ databases">
        <title>Rheinheimera aquimaris sp. nov., isolated from seawater of the East Sea in Korea.</title>
        <authorList>
            <person name="Kim K.H."/>
            <person name="Wenting R."/>
            <person name="Kim K.R."/>
            <person name="Jeon C.O."/>
        </authorList>
    </citation>
    <scope>NUCLEOTIDE SEQUENCE [LARGE SCALE GENOMIC DNA]</scope>
    <source>
        <strain evidence="1 2">MA-13</strain>
    </source>
</reference>
<evidence type="ECO:0000313" key="2">
    <source>
        <dbReference type="Proteomes" id="UP000663814"/>
    </source>
</evidence>